<name>A0A103Y3G1_CYNCS</name>
<evidence type="ECO:0000313" key="10">
    <source>
        <dbReference type="Proteomes" id="UP000243975"/>
    </source>
</evidence>
<evidence type="ECO:0000256" key="7">
    <source>
        <dbReference type="SAM" id="MobiDB-lite"/>
    </source>
</evidence>
<dbReference type="EMBL" id="LEKV01002683">
    <property type="protein sequence ID" value="KVI01791.1"/>
    <property type="molecule type" value="Genomic_DNA"/>
</dbReference>
<evidence type="ECO:0000256" key="4">
    <source>
        <dbReference type="ARBA" id="ARBA00022989"/>
    </source>
</evidence>
<feature type="transmembrane region" description="Helical" evidence="6">
    <location>
        <begin position="195"/>
        <end position="215"/>
    </location>
</feature>
<evidence type="ECO:0000259" key="8">
    <source>
        <dbReference type="Pfam" id="PF00892"/>
    </source>
</evidence>
<evidence type="ECO:0000256" key="6">
    <source>
        <dbReference type="RuleBase" id="RU363077"/>
    </source>
</evidence>
<comment type="subcellular location">
    <subcellularLocation>
        <location evidence="1 6">Membrane</location>
        <topology evidence="1 6">Multi-pass membrane protein</topology>
    </subcellularLocation>
</comment>
<keyword evidence="10" id="KW-1185">Reference proteome</keyword>
<evidence type="ECO:0000256" key="3">
    <source>
        <dbReference type="ARBA" id="ARBA00022692"/>
    </source>
</evidence>
<keyword evidence="4 6" id="KW-1133">Transmembrane helix</keyword>
<dbReference type="STRING" id="59895.A0A103Y3G1"/>
<feature type="domain" description="EamA" evidence="8">
    <location>
        <begin position="159"/>
        <end position="265"/>
    </location>
</feature>
<accession>A0A103Y3G1</accession>
<evidence type="ECO:0000256" key="1">
    <source>
        <dbReference type="ARBA" id="ARBA00004141"/>
    </source>
</evidence>
<dbReference type="InterPro" id="IPR037185">
    <property type="entry name" value="EmrE-like"/>
</dbReference>
<dbReference type="Proteomes" id="UP000243975">
    <property type="component" value="Unassembled WGS sequence"/>
</dbReference>
<dbReference type="Pfam" id="PF00892">
    <property type="entry name" value="EamA"/>
    <property type="match status" value="1"/>
</dbReference>
<evidence type="ECO:0000256" key="5">
    <source>
        <dbReference type="ARBA" id="ARBA00023136"/>
    </source>
</evidence>
<keyword evidence="5 6" id="KW-0472">Membrane</keyword>
<dbReference type="PANTHER" id="PTHR31218">
    <property type="entry name" value="WAT1-RELATED PROTEIN"/>
    <property type="match status" value="1"/>
</dbReference>
<feature type="non-terminal residue" evidence="9">
    <location>
        <position position="1"/>
    </location>
</feature>
<feature type="transmembrane region" description="Helical" evidence="6">
    <location>
        <begin position="111"/>
        <end position="127"/>
    </location>
</feature>
<dbReference type="Gramene" id="KVI01791">
    <property type="protein sequence ID" value="KVI01791"/>
    <property type="gene ID" value="Ccrd_019926"/>
</dbReference>
<dbReference type="InterPro" id="IPR030184">
    <property type="entry name" value="WAT1-related"/>
</dbReference>
<reference evidence="9 10" key="1">
    <citation type="journal article" date="2016" name="Sci. Rep.">
        <title>The genome sequence of the outbreeding globe artichoke constructed de novo incorporating a phase-aware low-pass sequencing strategy of F1 progeny.</title>
        <authorList>
            <person name="Scaglione D."/>
            <person name="Reyes-Chin-Wo S."/>
            <person name="Acquadro A."/>
            <person name="Froenicke L."/>
            <person name="Portis E."/>
            <person name="Beitel C."/>
            <person name="Tirone M."/>
            <person name="Mauro R."/>
            <person name="Lo Monaco A."/>
            <person name="Mauromicale G."/>
            <person name="Faccioli P."/>
            <person name="Cattivelli L."/>
            <person name="Rieseberg L."/>
            <person name="Michelmore R."/>
            <person name="Lanteri S."/>
        </authorList>
    </citation>
    <scope>NUCLEOTIDE SEQUENCE [LARGE SCALE GENOMIC DNA]</scope>
    <source>
        <strain evidence="9">2C</strain>
    </source>
</reference>
<protein>
    <recommendedName>
        <fullName evidence="6">WAT1-related protein</fullName>
    </recommendedName>
</protein>
<comment type="similarity">
    <text evidence="2 6">Belongs to the drug/metabolite transporter (DMT) superfamily. Plant drug/metabolite exporter (P-DME) (TC 2.A.7.4) family.</text>
</comment>
<organism evidence="9 10">
    <name type="scientific">Cynara cardunculus var. scolymus</name>
    <name type="common">Globe artichoke</name>
    <name type="synonym">Cynara scolymus</name>
    <dbReference type="NCBI Taxonomy" id="59895"/>
    <lineage>
        <taxon>Eukaryota</taxon>
        <taxon>Viridiplantae</taxon>
        <taxon>Streptophyta</taxon>
        <taxon>Embryophyta</taxon>
        <taxon>Tracheophyta</taxon>
        <taxon>Spermatophyta</taxon>
        <taxon>Magnoliopsida</taxon>
        <taxon>eudicotyledons</taxon>
        <taxon>Gunneridae</taxon>
        <taxon>Pentapetalae</taxon>
        <taxon>asterids</taxon>
        <taxon>campanulids</taxon>
        <taxon>Asterales</taxon>
        <taxon>Asteraceae</taxon>
        <taxon>Carduoideae</taxon>
        <taxon>Cardueae</taxon>
        <taxon>Carduinae</taxon>
        <taxon>Cynara</taxon>
    </lineage>
</organism>
<dbReference type="AlphaFoldDB" id="A0A103Y3G1"/>
<evidence type="ECO:0000313" key="9">
    <source>
        <dbReference type="EMBL" id="KVI01791.1"/>
    </source>
</evidence>
<feature type="region of interest" description="Disordered" evidence="7">
    <location>
        <begin position="1"/>
        <end position="43"/>
    </location>
</feature>
<comment type="caution">
    <text evidence="9">The sequence shown here is derived from an EMBL/GenBank/DDBJ whole genome shotgun (WGS) entry which is preliminary data.</text>
</comment>
<feature type="region of interest" description="Disordered" evidence="7">
    <location>
        <begin position="308"/>
        <end position="330"/>
    </location>
</feature>
<proteinExistence type="inferred from homology"/>
<feature type="transmembrane region" description="Helical" evidence="6">
    <location>
        <begin position="222"/>
        <end position="242"/>
    </location>
</feature>
<sequence length="330" mass="36165">MKDWRQKIPDGGKRQSCGRRPTMETVEVSGNGDSGGDNRPTWGRGRVLVKAILERDDGGIGREEEEEDAGNKRPKLTWKIFFQAFLFPISPLPSPSSLVFCSGTKGGKAKVVGTLVGVVGAMVLTFYKGRQLNIWSTHYNVLHGDGHVKLSAVYPCHYTNTFLITAMGCILSLVFALCVERSWSQWKLGWNIRLLAVFFMGIGSTLTILFLTTAIHLQGPLFAANFSPLSLVFVAIGGSLLLDENLHVGSVLGAVIIIVGLYILLWGKSNMMRMSKQMPTTSSKDGNEALTINAAMTALDTVHVARTSLSTTNEDNEMPLSTREKQEEQK</sequence>
<dbReference type="InterPro" id="IPR000620">
    <property type="entry name" value="EamA_dom"/>
</dbReference>
<evidence type="ECO:0000256" key="2">
    <source>
        <dbReference type="ARBA" id="ARBA00007635"/>
    </source>
</evidence>
<dbReference type="GO" id="GO:0022857">
    <property type="term" value="F:transmembrane transporter activity"/>
    <property type="evidence" value="ECO:0007669"/>
    <property type="project" value="InterPro"/>
</dbReference>
<feature type="compositionally biased region" description="Basic and acidic residues" evidence="7">
    <location>
        <begin position="1"/>
        <end position="13"/>
    </location>
</feature>
<feature type="transmembrane region" description="Helical" evidence="6">
    <location>
        <begin position="248"/>
        <end position="267"/>
    </location>
</feature>
<dbReference type="GO" id="GO:0016020">
    <property type="term" value="C:membrane"/>
    <property type="evidence" value="ECO:0007669"/>
    <property type="project" value="UniProtKB-SubCell"/>
</dbReference>
<dbReference type="SUPFAM" id="SSF103481">
    <property type="entry name" value="Multidrug resistance efflux transporter EmrE"/>
    <property type="match status" value="1"/>
</dbReference>
<feature type="transmembrane region" description="Helical" evidence="6">
    <location>
        <begin position="162"/>
        <end position="183"/>
    </location>
</feature>
<gene>
    <name evidence="9" type="ORF">Ccrd_019926</name>
</gene>
<keyword evidence="3 6" id="KW-0812">Transmembrane</keyword>